<feature type="domain" description="IPT/TIG" evidence="2">
    <location>
        <begin position="38"/>
        <end position="99"/>
    </location>
</feature>
<accession>A0ABW5N3V8</accession>
<feature type="signal peptide" evidence="1">
    <location>
        <begin position="1"/>
        <end position="22"/>
    </location>
</feature>
<name>A0ABW5N3V8_9FLAO</name>
<protein>
    <submittedName>
        <fullName evidence="3">IPT/TIG domain-containing protein</fullName>
    </submittedName>
</protein>
<evidence type="ECO:0000313" key="4">
    <source>
        <dbReference type="Proteomes" id="UP001597459"/>
    </source>
</evidence>
<comment type="caution">
    <text evidence="3">The sequence shown here is derived from an EMBL/GenBank/DDBJ whole genome shotgun (WGS) entry which is preliminary data.</text>
</comment>
<keyword evidence="1" id="KW-0732">Signal</keyword>
<evidence type="ECO:0000313" key="3">
    <source>
        <dbReference type="EMBL" id="MFD2590200.1"/>
    </source>
</evidence>
<dbReference type="InterPro" id="IPR013783">
    <property type="entry name" value="Ig-like_fold"/>
</dbReference>
<proteinExistence type="predicted"/>
<dbReference type="Proteomes" id="UP001597459">
    <property type="component" value="Unassembled WGS sequence"/>
</dbReference>
<dbReference type="InterPro" id="IPR002909">
    <property type="entry name" value="IPT_dom"/>
</dbReference>
<dbReference type="Pfam" id="PF01833">
    <property type="entry name" value="TIG"/>
    <property type="match status" value="1"/>
</dbReference>
<dbReference type="Gene3D" id="2.130.10.10">
    <property type="entry name" value="YVTN repeat-like/Quinoprotein amine dehydrogenase"/>
    <property type="match status" value="1"/>
</dbReference>
<dbReference type="Gene3D" id="2.60.40.10">
    <property type="entry name" value="Immunoglobulins"/>
    <property type="match status" value="1"/>
</dbReference>
<dbReference type="InterPro" id="IPR014756">
    <property type="entry name" value="Ig_E-set"/>
</dbReference>
<dbReference type="SUPFAM" id="SSF81296">
    <property type="entry name" value="E set domains"/>
    <property type="match status" value="1"/>
</dbReference>
<dbReference type="EMBL" id="JBHULX010000003">
    <property type="protein sequence ID" value="MFD2590200.1"/>
    <property type="molecule type" value="Genomic_DNA"/>
</dbReference>
<dbReference type="SUPFAM" id="SSF110296">
    <property type="entry name" value="Oligoxyloglucan reducing end-specific cellobiohydrolase"/>
    <property type="match status" value="1"/>
</dbReference>
<sequence length="425" mass="47744">MKVITKTGILSFILILIMSCSSNDESITDEPITPEKATINSYSENYGYSGENIIIRGTNFTNKVDKVKVLFDNTEAEINSVNNLEIDVKLPIISNTIPVLKIEIENRIIINNVDNKYNGNIGILPNSINQWHSIDFNISDDRIWRTQTINRNKAYFSLNDNGGGGQVYRTIDGGLSWERWAPVGFNGTFHATSNDEGWSDFSNLNRIPVGGSDNLNFIFDNPDDINSGIIATYVNNNMQNGTIITSDKVVYQTIDGINFNETYNNSSGNIELSHFFAIDNNHIWAGGRSSDSNKPLLLFLDDGIWTEVEINLPGDNVKVTQIQFISQSIGFIQIFSPTTGNKLCKTIDGGNTWQIISDDFEYGAFSFKNETRGWCIKDKEIFSTTDGGTTWTLEYTNTSNFKNISYNDNVVWAISQNKVLKYFTE</sequence>
<keyword evidence="4" id="KW-1185">Reference proteome</keyword>
<evidence type="ECO:0000256" key="1">
    <source>
        <dbReference type="SAM" id="SignalP"/>
    </source>
</evidence>
<dbReference type="InterPro" id="IPR015943">
    <property type="entry name" value="WD40/YVTN_repeat-like_dom_sf"/>
</dbReference>
<evidence type="ECO:0000259" key="2">
    <source>
        <dbReference type="Pfam" id="PF01833"/>
    </source>
</evidence>
<dbReference type="RefSeq" id="WP_378255637.1">
    <property type="nucleotide sequence ID" value="NZ_JBHSJV010000001.1"/>
</dbReference>
<organism evidence="3 4">
    <name type="scientific">Aquimarina hainanensis</name>
    <dbReference type="NCBI Taxonomy" id="1578017"/>
    <lineage>
        <taxon>Bacteria</taxon>
        <taxon>Pseudomonadati</taxon>
        <taxon>Bacteroidota</taxon>
        <taxon>Flavobacteriia</taxon>
        <taxon>Flavobacteriales</taxon>
        <taxon>Flavobacteriaceae</taxon>
        <taxon>Aquimarina</taxon>
    </lineage>
</organism>
<dbReference type="PROSITE" id="PS51257">
    <property type="entry name" value="PROKAR_LIPOPROTEIN"/>
    <property type="match status" value="1"/>
</dbReference>
<gene>
    <name evidence="3" type="ORF">ACFSTE_05110</name>
</gene>
<reference evidence="4" key="1">
    <citation type="journal article" date="2019" name="Int. J. Syst. Evol. Microbiol.">
        <title>The Global Catalogue of Microorganisms (GCM) 10K type strain sequencing project: providing services to taxonomists for standard genome sequencing and annotation.</title>
        <authorList>
            <consortium name="The Broad Institute Genomics Platform"/>
            <consortium name="The Broad Institute Genome Sequencing Center for Infectious Disease"/>
            <person name="Wu L."/>
            <person name="Ma J."/>
        </authorList>
    </citation>
    <scope>NUCLEOTIDE SEQUENCE [LARGE SCALE GENOMIC DNA]</scope>
    <source>
        <strain evidence="4">KCTC 42423</strain>
    </source>
</reference>
<feature type="chain" id="PRO_5046755142" evidence="1">
    <location>
        <begin position="23"/>
        <end position="425"/>
    </location>
</feature>